<keyword evidence="2" id="KW-1185">Reference proteome</keyword>
<evidence type="ECO:0000313" key="1">
    <source>
        <dbReference type="EMBL" id="MCE7007402.1"/>
    </source>
</evidence>
<dbReference type="RefSeq" id="WP_233729014.1">
    <property type="nucleotide sequence ID" value="NZ_JAJVCN010000003.1"/>
</dbReference>
<evidence type="ECO:0000313" key="2">
    <source>
        <dbReference type="Proteomes" id="UP001521150"/>
    </source>
</evidence>
<organism evidence="1 2">
    <name type="scientific">Kibdelosporangium philippinense</name>
    <dbReference type="NCBI Taxonomy" id="211113"/>
    <lineage>
        <taxon>Bacteria</taxon>
        <taxon>Bacillati</taxon>
        <taxon>Actinomycetota</taxon>
        <taxon>Actinomycetes</taxon>
        <taxon>Pseudonocardiales</taxon>
        <taxon>Pseudonocardiaceae</taxon>
        <taxon>Kibdelosporangium</taxon>
    </lineage>
</organism>
<reference evidence="1 2" key="1">
    <citation type="submission" date="2021-12" db="EMBL/GenBank/DDBJ databases">
        <title>Genome sequence of Kibdelosporangium philippinense ATCC 49844.</title>
        <authorList>
            <person name="Fedorov E.A."/>
            <person name="Omeragic M."/>
            <person name="Shalygina K.F."/>
            <person name="Maclea K.S."/>
        </authorList>
    </citation>
    <scope>NUCLEOTIDE SEQUENCE [LARGE SCALE GENOMIC DNA]</scope>
    <source>
        <strain evidence="1 2">ATCC 49844</strain>
    </source>
</reference>
<sequence>MAKAQAQLADLPRMVPVYSHRYLPAGRDTSAHPVLSIHSLHDTVIYGLDLADYVDREFRTADVTAVIWRDVV</sequence>
<dbReference type="Proteomes" id="UP001521150">
    <property type="component" value="Unassembled WGS sequence"/>
</dbReference>
<name>A0ABS8ZIQ7_9PSEU</name>
<comment type="caution">
    <text evidence="1">The sequence shown here is derived from an EMBL/GenBank/DDBJ whole genome shotgun (WGS) entry which is preliminary data.</text>
</comment>
<dbReference type="EMBL" id="JAJVCN010000003">
    <property type="protein sequence ID" value="MCE7007402.1"/>
    <property type="molecule type" value="Genomic_DNA"/>
</dbReference>
<gene>
    <name evidence="1" type="ORF">LWC34_31975</name>
</gene>
<protein>
    <submittedName>
        <fullName evidence="1">Uncharacterized protein</fullName>
    </submittedName>
</protein>
<accession>A0ABS8ZIQ7</accession>
<proteinExistence type="predicted"/>